<accession>A0A077M832</accession>
<reference evidence="3 4" key="1">
    <citation type="journal article" date="2013" name="ISME J.">
        <title>A metabolic model for members of the genus Tetrasphaera involved in enhanced biological phosphorus removal.</title>
        <authorList>
            <person name="Kristiansen R."/>
            <person name="Nguyen H.T.T."/>
            <person name="Saunders A.M."/>
            <person name="Nielsen J.L."/>
            <person name="Wimmer R."/>
            <person name="Le V.Q."/>
            <person name="McIlroy S.J."/>
            <person name="Petrovski S."/>
            <person name="Seviour R.J."/>
            <person name="Calteau A."/>
            <person name="Nielsen K.L."/>
            <person name="Nielsen P.H."/>
        </authorList>
    </citation>
    <scope>NUCLEOTIDE SEQUENCE [LARGE SCALE GENOMIC DNA]</scope>
    <source>
        <strain evidence="3 4">T1-X7</strain>
    </source>
</reference>
<keyword evidence="2" id="KW-0732">Signal</keyword>
<gene>
    <name evidence="3" type="ORF">BN12_80030</name>
</gene>
<proteinExistence type="predicted"/>
<evidence type="ECO:0000313" key="3">
    <source>
        <dbReference type="EMBL" id="CCH80239.1"/>
    </source>
</evidence>
<dbReference type="AlphaFoldDB" id="A0A077M832"/>
<dbReference type="RefSeq" id="WP_048549835.1">
    <property type="nucleotide sequence ID" value="NZ_HF570958.1"/>
</dbReference>
<dbReference type="STRING" id="1194083.BN12_80030"/>
<dbReference type="Gene3D" id="2.170.15.10">
    <property type="entry name" value="Proaerolysin, chain A, domain 3"/>
    <property type="match status" value="1"/>
</dbReference>
<evidence type="ECO:0000313" key="4">
    <source>
        <dbReference type="Proteomes" id="UP000035721"/>
    </source>
</evidence>
<sequence length="255" mass="25984">MKLTRTGIAAGSLLATALIGSTVATAAYAVADGTTVTIDAAAQPAAAASAMALFPSATDKAFQATTNPAYSETGWEQASTSRLDNPPDSDEDLTQDLKVTHEAEASFSIGGSVGAETTLSALGFANAKVSVKFSAEHQWATQTSDSEKISVTAKPGTSVWIVAAHRQATFTGDYTFTANGTTYHVDNVTITEPAPATGGDATSGVTYLATEQAYTKVNNVTGAAAGSLPKGLVPIGNNPRVQAINAQLPRLKTAG</sequence>
<keyword evidence="4" id="KW-1185">Reference proteome</keyword>
<dbReference type="Proteomes" id="UP000035721">
    <property type="component" value="Unassembled WGS sequence"/>
</dbReference>
<evidence type="ECO:0008006" key="5">
    <source>
        <dbReference type="Google" id="ProtNLM"/>
    </source>
</evidence>
<dbReference type="EMBL" id="CAJB01000414">
    <property type="protein sequence ID" value="CCH80239.1"/>
    <property type="molecule type" value="Genomic_DNA"/>
</dbReference>
<evidence type="ECO:0000256" key="2">
    <source>
        <dbReference type="SAM" id="SignalP"/>
    </source>
</evidence>
<feature type="chain" id="PRO_5001721460" description="Htaa domain-containing protein" evidence="2">
    <location>
        <begin position="27"/>
        <end position="255"/>
    </location>
</feature>
<evidence type="ECO:0000256" key="1">
    <source>
        <dbReference type="SAM" id="MobiDB-lite"/>
    </source>
</evidence>
<comment type="caution">
    <text evidence="3">The sequence shown here is derived from an EMBL/GenBank/DDBJ whole genome shotgun (WGS) entry which is preliminary data.</text>
</comment>
<feature type="compositionally biased region" description="Polar residues" evidence="1">
    <location>
        <begin position="67"/>
        <end position="83"/>
    </location>
</feature>
<feature type="region of interest" description="Disordered" evidence="1">
    <location>
        <begin position="67"/>
        <end position="93"/>
    </location>
</feature>
<feature type="signal peptide" evidence="2">
    <location>
        <begin position="1"/>
        <end position="26"/>
    </location>
</feature>
<organism evidence="3 4">
    <name type="scientific">Nostocoides japonicum T1-X7</name>
    <dbReference type="NCBI Taxonomy" id="1194083"/>
    <lineage>
        <taxon>Bacteria</taxon>
        <taxon>Bacillati</taxon>
        <taxon>Actinomycetota</taxon>
        <taxon>Actinomycetes</taxon>
        <taxon>Micrococcales</taxon>
        <taxon>Intrasporangiaceae</taxon>
        <taxon>Nostocoides</taxon>
    </lineage>
</organism>
<protein>
    <recommendedName>
        <fullName evidence="5">Htaa domain-containing protein</fullName>
    </recommendedName>
</protein>
<name>A0A077M832_9MICO</name>